<keyword evidence="4" id="KW-0804">Transcription</keyword>
<name>A0A2W5WR64_9MICO</name>
<sequence length="357" mass="37636">MGRDGAPSGSRRAVVAAAGGGRPRARLSRPAPRPARWRRAMDVRQIEFFLAVVEERSFTRAAEASHVSQPGLSSSIRSLERELRVRLFERSPRGVSLTPSGEAFLPRARRMLDDARAVRQEVLEASGEVRGSLRLGAEQCLGDLVDLPDLLATFHGRHPGVTLSMVQAGTGSLLDAVRRGELDVALVGTPVDADATLAGLETVDLALHGFELLAAPDHAVAATGCVCLTDLTSTEFVDLDVAWGARRVVDAVFAGRGLERRIAFTVNDVHLLIDLVRQGLAVALVPASVGEKPQAAGLSRLPLDDAVLRWSVRAVVAPGAGNAGRLFADMLVPTAAMDDGPAVEDAPAVGDAVVAGR</sequence>
<dbReference type="PANTHER" id="PTHR30419">
    <property type="entry name" value="HTH-TYPE TRANSCRIPTIONAL REGULATOR YBHD"/>
    <property type="match status" value="1"/>
</dbReference>
<evidence type="ECO:0000256" key="1">
    <source>
        <dbReference type="ARBA" id="ARBA00009437"/>
    </source>
</evidence>
<dbReference type="AlphaFoldDB" id="A0A2W5WR64"/>
<dbReference type="Proteomes" id="UP000248783">
    <property type="component" value="Unassembled WGS sequence"/>
</dbReference>
<evidence type="ECO:0000259" key="6">
    <source>
        <dbReference type="PROSITE" id="PS50931"/>
    </source>
</evidence>
<gene>
    <name evidence="7" type="ORF">DNL40_07710</name>
</gene>
<dbReference type="InterPro" id="IPR050950">
    <property type="entry name" value="HTH-type_LysR_regulators"/>
</dbReference>
<dbReference type="GO" id="GO:0005829">
    <property type="term" value="C:cytosol"/>
    <property type="evidence" value="ECO:0007669"/>
    <property type="project" value="TreeGrafter"/>
</dbReference>
<keyword evidence="8" id="KW-1185">Reference proteome</keyword>
<comment type="caution">
    <text evidence="7">The sequence shown here is derived from an EMBL/GenBank/DDBJ whole genome shotgun (WGS) entry which is preliminary data.</text>
</comment>
<dbReference type="PRINTS" id="PR00039">
    <property type="entry name" value="HTHLYSR"/>
</dbReference>
<dbReference type="GO" id="GO:0003700">
    <property type="term" value="F:DNA-binding transcription factor activity"/>
    <property type="evidence" value="ECO:0007669"/>
    <property type="project" value="InterPro"/>
</dbReference>
<dbReference type="GO" id="GO:0003677">
    <property type="term" value="F:DNA binding"/>
    <property type="evidence" value="ECO:0007669"/>
    <property type="project" value="UniProtKB-KW"/>
</dbReference>
<dbReference type="Gene3D" id="1.10.10.10">
    <property type="entry name" value="Winged helix-like DNA-binding domain superfamily/Winged helix DNA-binding domain"/>
    <property type="match status" value="1"/>
</dbReference>
<evidence type="ECO:0000313" key="7">
    <source>
        <dbReference type="EMBL" id="PZR53392.1"/>
    </source>
</evidence>
<keyword evidence="2" id="KW-0805">Transcription regulation</keyword>
<reference evidence="7 8" key="1">
    <citation type="submission" date="2018-06" db="EMBL/GenBank/DDBJ databases">
        <title>Whole genome sequencing of a novel hydrocarbon degrading bacterial strain, PW21 isolated from oil contaminated produced water sample.</title>
        <authorList>
            <person name="Nagkirti P."/>
            <person name="Shaikh A."/>
            <person name="Gowdaman V."/>
            <person name="Engineer A.E."/>
            <person name="Dagar S."/>
            <person name="Dhakephalkar P.K."/>
        </authorList>
    </citation>
    <scope>NUCLEOTIDE SEQUENCE [LARGE SCALE GENOMIC DNA]</scope>
    <source>
        <strain evidence="7 8">PW21</strain>
    </source>
</reference>
<protein>
    <submittedName>
        <fullName evidence="7">LysR family transcriptional regulator</fullName>
    </submittedName>
</protein>
<organism evidence="7 8">
    <name type="scientific">Xylanimonas oleitrophica</name>
    <dbReference type="NCBI Taxonomy" id="2607479"/>
    <lineage>
        <taxon>Bacteria</taxon>
        <taxon>Bacillati</taxon>
        <taxon>Actinomycetota</taxon>
        <taxon>Actinomycetes</taxon>
        <taxon>Micrococcales</taxon>
        <taxon>Promicromonosporaceae</taxon>
        <taxon>Xylanimonas</taxon>
    </lineage>
</organism>
<feature type="region of interest" description="Disordered" evidence="5">
    <location>
        <begin position="1"/>
        <end position="33"/>
    </location>
</feature>
<evidence type="ECO:0000256" key="5">
    <source>
        <dbReference type="SAM" id="MobiDB-lite"/>
    </source>
</evidence>
<dbReference type="InterPro" id="IPR005119">
    <property type="entry name" value="LysR_subst-bd"/>
</dbReference>
<accession>A0A2W5WR64</accession>
<evidence type="ECO:0000256" key="3">
    <source>
        <dbReference type="ARBA" id="ARBA00023125"/>
    </source>
</evidence>
<evidence type="ECO:0000256" key="4">
    <source>
        <dbReference type="ARBA" id="ARBA00023163"/>
    </source>
</evidence>
<keyword evidence="3" id="KW-0238">DNA-binding</keyword>
<comment type="similarity">
    <text evidence="1">Belongs to the LysR transcriptional regulatory family.</text>
</comment>
<dbReference type="Gene3D" id="3.40.190.290">
    <property type="match status" value="1"/>
</dbReference>
<dbReference type="PANTHER" id="PTHR30419:SF31">
    <property type="entry name" value="BLR3139 PROTEIN"/>
    <property type="match status" value="1"/>
</dbReference>
<dbReference type="SUPFAM" id="SSF53850">
    <property type="entry name" value="Periplasmic binding protein-like II"/>
    <property type="match status" value="1"/>
</dbReference>
<dbReference type="InterPro" id="IPR000847">
    <property type="entry name" value="LysR_HTH_N"/>
</dbReference>
<dbReference type="InterPro" id="IPR036390">
    <property type="entry name" value="WH_DNA-bd_sf"/>
</dbReference>
<dbReference type="EMBL" id="QKWH01000004">
    <property type="protein sequence ID" value="PZR53392.1"/>
    <property type="molecule type" value="Genomic_DNA"/>
</dbReference>
<dbReference type="SUPFAM" id="SSF46785">
    <property type="entry name" value="Winged helix' DNA-binding domain"/>
    <property type="match status" value="1"/>
</dbReference>
<dbReference type="Pfam" id="PF03466">
    <property type="entry name" value="LysR_substrate"/>
    <property type="match status" value="1"/>
</dbReference>
<proteinExistence type="inferred from homology"/>
<evidence type="ECO:0000256" key="2">
    <source>
        <dbReference type="ARBA" id="ARBA00023015"/>
    </source>
</evidence>
<evidence type="ECO:0000313" key="8">
    <source>
        <dbReference type="Proteomes" id="UP000248783"/>
    </source>
</evidence>
<dbReference type="Pfam" id="PF00126">
    <property type="entry name" value="HTH_1"/>
    <property type="match status" value="1"/>
</dbReference>
<dbReference type="PROSITE" id="PS50931">
    <property type="entry name" value="HTH_LYSR"/>
    <property type="match status" value="1"/>
</dbReference>
<feature type="domain" description="HTH lysR-type" evidence="6">
    <location>
        <begin position="41"/>
        <end position="98"/>
    </location>
</feature>
<feature type="compositionally biased region" description="Low complexity" evidence="5">
    <location>
        <begin position="1"/>
        <end position="17"/>
    </location>
</feature>
<dbReference type="FunFam" id="1.10.10.10:FF:000001">
    <property type="entry name" value="LysR family transcriptional regulator"/>
    <property type="match status" value="1"/>
</dbReference>
<dbReference type="InterPro" id="IPR036388">
    <property type="entry name" value="WH-like_DNA-bd_sf"/>
</dbReference>